<accession>A0A8H5B0R1</accession>
<dbReference type="Proteomes" id="UP000541558">
    <property type="component" value="Unassembled WGS sequence"/>
</dbReference>
<proteinExistence type="predicted"/>
<evidence type="ECO:0000256" key="1">
    <source>
        <dbReference type="SAM" id="MobiDB-lite"/>
    </source>
</evidence>
<comment type="caution">
    <text evidence="2">The sequence shown here is derived from an EMBL/GenBank/DDBJ whole genome shotgun (WGS) entry which is preliminary data.</text>
</comment>
<name>A0A8H5B0R1_9AGAR</name>
<feature type="compositionally biased region" description="Low complexity" evidence="1">
    <location>
        <begin position="196"/>
        <end position="207"/>
    </location>
</feature>
<evidence type="ECO:0000313" key="3">
    <source>
        <dbReference type="Proteomes" id="UP000541558"/>
    </source>
</evidence>
<gene>
    <name evidence="2" type="ORF">D9611_007074</name>
</gene>
<reference evidence="2 3" key="1">
    <citation type="journal article" date="2020" name="ISME J.">
        <title>Uncovering the hidden diversity of litter-decomposition mechanisms in mushroom-forming fungi.</title>
        <authorList>
            <person name="Floudas D."/>
            <person name="Bentzer J."/>
            <person name="Ahren D."/>
            <person name="Johansson T."/>
            <person name="Persson P."/>
            <person name="Tunlid A."/>
        </authorList>
    </citation>
    <scope>NUCLEOTIDE SEQUENCE [LARGE SCALE GENOMIC DNA]</scope>
    <source>
        <strain evidence="2 3">CBS 175.51</strain>
    </source>
</reference>
<feature type="region of interest" description="Disordered" evidence="1">
    <location>
        <begin position="186"/>
        <end position="208"/>
    </location>
</feature>
<evidence type="ECO:0000313" key="2">
    <source>
        <dbReference type="EMBL" id="KAF5314599.1"/>
    </source>
</evidence>
<organism evidence="2 3">
    <name type="scientific">Ephemerocybe angulata</name>
    <dbReference type="NCBI Taxonomy" id="980116"/>
    <lineage>
        <taxon>Eukaryota</taxon>
        <taxon>Fungi</taxon>
        <taxon>Dikarya</taxon>
        <taxon>Basidiomycota</taxon>
        <taxon>Agaricomycotina</taxon>
        <taxon>Agaricomycetes</taxon>
        <taxon>Agaricomycetidae</taxon>
        <taxon>Agaricales</taxon>
        <taxon>Agaricineae</taxon>
        <taxon>Psathyrellaceae</taxon>
        <taxon>Ephemerocybe</taxon>
    </lineage>
</organism>
<protein>
    <submittedName>
        <fullName evidence="2">Uncharacterized protein</fullName>
    </submittedName>
</protein>
<dbReference type="EMBL" id="JAACJK010000221">
    <property type="protein sequence ID" value="KAF5314599.1"/>
    <property type="molecule type" value="Genomic_DNA"/>
</dbReference>
<feature type="compositionally biased region" description="Polar residues" evidence="1">
    <location>
        <begin position="13"/>
        <end position="25"/>
    </location>
</feature>
<dbReference type="AlphaFoldDB" id="A0A8H5B0R1"/>
<keyword evidence="3" id="KW-1185">Reference proteome</keyword>
<feature type="region of interest" description="Disordered" evidence="1">
    <location>
        <begin position="1"/>
        <end position="25"/>
    </location>
</feature>
<sequence>MTSEWLWMHSEAPKTSQEAPKTSQGWAATKFDSDPILEAGCPFLSRRSINVAWNRSNFPSQTKTNLSAPPLHCTPFIALMSHPLPYQRHSNVRLAHFWASAHASPLLLSVQRLQPLTHTRRSMFNPHLYQSRLPTTMIIALPMKRSSHVPELGFGVWANNAHTTPFTSESLRPTLTCFAHGFQQKHPASLKRGKRSTTSTKSTSVSRAGRKLTYMESSILSSRYGPYWHLASAPFVLPSSSSPPPPPPHPRPPAH</sequence>